<reference evidence="1 2" key="1">
    <citation type="submission" date="2015-12" db="EMBL/GenBank/DDBJ databases">
        <title>Complete genome of Roseateles depolymerans KCTC 42856.</title>
        <authorList>
            <person name="Kim K.M."/>
        </authorList>
    </citation>
    <scope>NUCLEOTIDE SEQUENCE [LARGE SCALE GENOMIC DNA]</scope>
    <source>
        <strain evidence="1 2">KCTC 42856</strain>
    </source>
</reference>
<dbReference type="KEGG" id="rdp:RD2015_4750"/>
<evidence type="ECO:0000313" key="1">
    <source>
        <dbReference type="EMBL" id="ALV09188.1"/>
    </source>
</evidence>
<gene>
    <name evidence="1" type="ORF">RD2015_4750</name>
</gene>
<name>A0A0U3N4Q3_9BURK</name>
<accession>A0A0U3N4Q3</accession>
<keyword evidence="2" id="KW-1185">Reference proteome</keyword>
<proteinExistence type="predicted"/>
<organism evidence="1 2">
    <name type="scientific">Roseateles depolymerans</name>
    <dbReference type="NCBI Taxonomy" id="76731"/>
    <lineage>
        <taxon>Bacteria</taxon>
        <taxon>Pseudomonadati</taxon>
        <taxon>Pseudomonadota</taxon>
        <taxon>Betaproteobacteria</taxon>
        <taxon>Burkholderiales</taxon>
        <taxon>Sphaerotilaceae</taxon>
        <taxon>Roseateles</taxon>
    </lineage>
</organism>
<dbReference type="Proteomes" id="UP000060699">
    <property type="component" value="Chromosome"/>
</dbReference>
<sequence>MNRITGTLRCPSARIFELWLRQNHDVSQGVWLEIAKPGAPEPTVGYEEALEAALCYGWIDGQKKAGETSFYWLQRFTPRRSRSMWSKANRARAEALIGAGRMEASG</sequence>
<evidence type="ECO:0000313" key="2">
    <source>
        <dbReference type="Proteomes" id="UP000060699"/>
    </source>
</evidence>
<dbReference type="AlphaFoldDB" id="A0A0U3N4Q3"/>
<protein>
    <submittedName>
        <fullName evidence="1">Bacteriocin-protection protein</fullName>
    </submittedName>
</protein>
<dbReference type="EMBL" id="CP013729">
    <property type="protein sequence ID" value="ALV09188.1"/>
    <property type="molecule type" value="Genomic_DNA"/>
</dbReference>